<organism evidence="1 2">
    <name type="scientific">Lacticaseibacillus paracasei subsp. paracasei Lpp126</name>
    <dbReference type="NCBI Taxonomy" id="1256206"/>
    <lineage>
        <taxon>Bacteria</taxon>
        <taxon>Bacillati</taxon>
        <taxon>Bacillota</taxon>
        <taxon>Bacilli</taxon>
        <taxon>Lactobacillales</taxon>
        <taxon>Lactobacillaceae</taxon>
        <taxon>Lacticaseibacillus</taxon>
    </lineage>
</organism>
<name>S2R958_LACPA</name>
<comment type="caution">
    <text evidence="1">The sequence shown here is derived from an EMBL/GenBank/DDBJ whole genome shotgun (WGS) entry which is preliminary data.</text>
</comment>
<gene>
    <name evidence="1" type="ORF">Lpp126_10583</name>
</gene>
<feature type="non-terminal residue" evidence="1">
    <location>
        <position position="24"/>
    </location>
</feature>
<proteinExistence type="predicted"/>
<keyword evidence="1" id="KW-0808">Transferase</keyword>
<keyword evidence="1" id="KW-0418">Kinase</keyword>
<dbReference type="EMBL" id="ANKC01000755">
    <property type="protein sequence ID" value="EPC74687.1"/>
    <property type="molecule type" value="Genomic_DNA"/>
</dbReference>
<evidence type="ECO:0000313" key="1">
    <source>
        <dbReference type="EMBL" id="EPC74687.1"/>
    </source>
</evidence>
<dbReference type="InterPro" id="IPR027417">
    <property type="entry name" value="P-loop_NTPase"/>
</dbReference>
<evidence type="ECO:0000313" key="2">
    <source>
        <dbReference type="Proteomes" id="UP000014243"/>
    </source>
</evidence>
<dbReference type="Proteomes" id="UP000014243">
    <property type="component" value="Unassembled WGS sequence"/>
</dbReference>
<accession>S2R958</accession>
<dbReference type="AlphaFoldDB" id="S2R958"/>
<dbReference type="GO" id="GO:0016301">
    <property type="term" value="F:kinase activity"/>
    <property type="evidence" value="ECO:0007669"/>
    <property type="project" value="UniProtKB-KW"/>
</dbReference>
<sequence length="24" mass="2556">MIYILGSIGAGKTSLTKVLSEDMQ</sequence>
<reference evidence="1 2" key="1">
    <citation type="journal article" date="2013" name="PLoS ONE">
        <title>Lactobacillus paracasei comparative genomics: towards species pan-genome definition and exploitation of diversity.</title>
        <authorList>
            <person name="Smokvina T."/>
            <person name="Wels M."/>
            <person name="Polka J."/>
            <person name="Chervaux C."/>
            <person name="Brisse S."/>
            <person name="Boekhorst J."/>
            <person name="van Hylckama Vlieg J.E."/>
            <person name="Siezen R.J."/>
        </authorList>
    </citation>
    <scope>NUCLEOTIDE SEQUENCE [LARGE SCALE GENOMIC DNA]</scope>
    <source>
        <strain evidence="1 2">Lpp126</strain>
    </source>
</reference>
<dbReference type="SUPFAM" id="SSF52540">
    <property type="entry name" value="P-loop containing nucleoside triphosphate hydrolases"/>
    <property type="match status" value="1"/>
</dbReference>
<protein>
    <submittedName>
        <fullName evidence="1">Deoxyguanosine kinase</fullName>
    </submittedName>
</protein>